<dbReference type="OrthoDB" id="9812656at2"/>
<dbReference type="SUPFAM" id="SSF54593">
    <property type="entry name" value="Glyoxalase/Bleomycin resistance protein/Dihydroxybiphenyl dioxygenase"/>
    <property type="match status" value="1"/>
</dbReference>
<feature type="domain" description="VOC" evidence="2">
    <location>
        <begin position="4"/>
        <end position="129"/>
    </location>
</feature>
<dbReference type="PANTHER" id="PTHR21366">
    <property type="entry name" value="GLYOXALASE FAMILY PROTEIN"/>
    <property type="match status" value="1"/>
</dbReference>
<dbReference type="Pfam" id="PF00903">
    <property type="entry name" value="Glyoxalase"/>
    <property type="match status" value="1"/>
</dbReference>
<sequence>MIEGILETALYSDDLDAAEAFYGGVLGLEKVLRAGDRHVFFRCGPGILLIFNPAETIKPPPPDALPVPPHGTTGQGHVCFRMSGKAIDLIKEKLNKAGIIIESDFRWPNGARSIYFRDPAGNSLECAEPKLWDVEQDISCASSRPRQSSWPATMPARSARLPN</sequence>
<proteinExistence type="predicted"/>
<dbReference type="AlphaFoldDB" id="A0A4R5UHE4"/>
<dbReference type="InterPro" id="IPR004360">
    <property type="entry name" value="Glyas_Fos-R_dOase_dom"/>
</dbReference>
<name>A0A4R5UHE4_9HYPH</name>
<gene>
    <name evidence="3" type="ORF">E2F50_13970</name>
</gene>
<evidence type="ECO:0000313" key="4">
    <source>
        <dbReference type="Proteomes" id="UP000295238"/>
    </source>
</evidence>
<accession>A0A4R5UHE4</accession>
<dbReference type="InterPro" id="IPR050383">
    <property type="entry name" value="GlyoxalaseI/FosfomycinResist"/>
</dbReference>
<evidence type="ECO:0000256" key="1">
    <source>
        <dbReference type="SAM" id="MobiDB-lite"/>
    </source>
</evidence>
<protein>
    <submittedName>
        <fullName evidence="3">Glyoxalase/bleomycin resistance/extradiol dioxygenase family protein</fullName>
    </submittedName>
</protein>
<evidence type="ECO:0000313" key="3">
    <source>
        <dbReference type="EMBL" id="TDK35349.1"/>
    </source>
</evidence>
<dbReference type="Proteomes" id="UP000295238">
    <property type="component" value="Unassembled WGS sequence"/>
</dbReference>
<keyword evidence="3" id="KW-0560">Oxidoreductase</keyword>
<keyword evidence="4" id="KW-1185">Reference proteome</keyword>
<feature type="region of interest" description="Disordered" evidence="1">
    <location>
        <begin position="143"/>
        <end position="163"/>
    </location>
</feature>
<reference evidence="3 4" key="1">
    <citation type="submission" date="2019-03" db="EMBL/GenBank/DDBJ databases">
        <title>Rhizobium sp. nov., an bacterium isolated from biocrust in Mu Us Desert.</title>
        <authorList>
            <person name="Lixiong L."/>
        </authorList>
    </citation>
    <scope>NUCLEOTIDE SEQUENCE [LARGE SCALE GENOMIC DNA]</scope>
    <source>
        <strain evidence="3 4">SPY-1</strain>
    </source>
</reference>
<organism evidence="3 4">
    <name type="scientific">Rhizobium deserti</name>
    <dbReference type="NCBI Taxonomy" id="2547961"/>
    <lineage>
        <taxon>Bacteria</taxon>
        <taxon>Pseudomonadati</taxon>
        <taxon>Pseudomonadota</taxon>
        <taxon>Alphaproteobacteria</taxon>
        <taxon>Hyphomicrobiales</taxon>
        <taxon>Rhizobiaceae</taxon>
        <taxon>Rhizobium/Agrobacterium group</taxon>
        <taxon>Rhizobium</taxon>
    </lineage>
</organism>
<dbReference type="GO" id="GO:0051213">
    <property type="term" value="F:dioxygenase activity"/>
    <property type="evidence" value="ECO:0007669"/>
    <property type="project" value="UniProtKB-KW"/>
</dbReference>
<evidence type="ECO:0000259" key="2">
    <source>
        <dbReference type="PROSITE" id="PS51819"/>
    </source>
</evidence>
<dbReference type="InterPro" id="IPR029068">
    <property type="entry name" value="Glyas_Bleomycin-R_OHBP_Dase"/>
</dbReference>
<dbReference type="PROSITE" id="PS51819">
    <property type="entry name" value="VOC"/>
    <property type="match status" value="1"/>
</dbReference>
<dbReference type="EMBL" id="SMTL01000003">
    <property type="protein sequence ID" value="TDK35349.1"/>
    <property type="molecule type" value="Genomic_DNA"/>
</dbReference>
<dbReference type="InterPro" id="IPR037523">
    <property type="entry name" value="VOC_core"/>
</dbReference>
<comment type="caution">
    <text evidence="3">The sequence shown here is derived from an EMBL/GenBank/DDBJ whole genome shotgun (WGS) entry which is preliminary data.</text>
</comment>
<dbReference type="Gene3D" id="3.10.180.10">
    <property type="entry name" value="2,3-Dihydroxybiphenyl 1,2-Dioxygenase, domain 1"/>
    <property type="match status" value="1"/>
</dbReference>
<keyword evidence="3" id="KW-0223">Dioxygenase</keyword>
<dbReference type="PANTHER" id="PTHR21366:SF22">
    <property type="entry name" value="VOC DOMAIN-CONTAINING PROTEIN"/>
    <property type="match status" value="1"/>
</dbReference>